<accession>A0A370I928</accession>
<dbReference type="RefSeq" id="WP_062512072.1">
    <property type="nucleotide sequence ID" value="NZ_QQBC01000005.1"/>
</dbReference>
<evidence type="ECO:0000313" key="1">
    <source>
        <dbReference type="EMBL" id="RDI65924.1"/>
    </source>
</evidence>
<evidence type="ECO:0000313" key="2">
    <source>
        <dbReference type="Proteomes" id="UP000254869"/>
    </source>
</evidence>
<dbReference type="AlphaFoldDB" id="A0A370I928"/>
<proteinExistence type="predicted"/>
<keyword evidence="2" id="KW-1185">Reference proteome</keyword>
<reference evidence="1 2" key="1">
    <citation type="submission" date="2018-07" db="EMBL/GenBank/DDBJ databases">
        <title>Genomic Encyclopedia of Type Strains, Phase IV (KMG-IV): sequencing the most valuable type-strain genomes for metagenomic binning, comparative biology and taxonomic classification.</title>
        <authorList>
            <person name="Goeker M."/>
        </authorList>
    </citation>
    <scope>NUCLEOTIDE SEQUENCE [LARGE SCALE GENOMIC DNA]</scope>
    <source>
        <strain evidence="1 2">DSM 44290</strain>
    </source>
</reference>
<gene>
    <name evidence="1" type="ORF">DFR76_105243</name>
</gene>
<dbReference type="Proteomes" id="UP000254869">
    <property type="component" value="Unassembled WGS sequence"/>
</dbReference>
<comment type="caution">
    <text evidence="1">The sequence shown here is derived from an EMBL/GenBank/DDBJ whole genome shotgun (WGS) entry which is preliminary data.</text>
</comment>
<protein>
    <submittedName>
        <fullName evidence="1">Uncharacterized protein</fullName>
    </submittedName>
</protein>
<dbReference type="EMBL" id="QQBC01000005">
    <property type="protein sequence ID" value="RDI65924.1"/>
    <property type="molecule type" value="Genomic_DNA"/>
</dbReference>
<dbReference type="STRING" id="1210086.GCA_001613105_03084"/>
<name>A0A370I928_9NOCA</name>
<organism evidence="1 2">
    <name type="scientific">Nocardia pseudobrasiliensis</name>
    <dbReference type="NCBI Taxonomy" id="45979"/>
    <lineage>
        <taxon>Bacteria</taxon>
        <taxon>Bacillati</taxon>
        <taxon>Actinomycetota</taxon>
        <taxon>Actinomycetes</taxon>
        <taxon>Mycobacteriales</taxon>
        <taxon>Nocardiaceae</taxon>
        <taxon>Nocardia</taxon>
    </lineage>
</organism>
<sequence>MTGEFYSWIVMRTDPAGSERVLETGEGRFDTPEPLTGRVCQDFIQVGTAVFDRVCGELVEEQHAAVLDARIEGTADPEPEALRATIVVRDEAGVERMSSAAELRYREIDHKEVEEYRKELALWEKREKQRRERCLRAIAAAGRAMPKEGEEPRLEVADPRLRGLVLNLRVEADTVREEVPDLDHCREQLMVAENTVAAALSAERSARAKGDLAEAVHARAYVERWTPRIARWASYIELTTEAYADAASVDALADRLSLVHLSAGEN</sequence>